<evidence type="ECO:0000256" key="2">
    <source>
        <dbReference type="ARBA" id="ARBA00022612"/>
    </source>
</evidence>
<keyword evidence="2" id="KW-1188">Viral release from host cell</keyword>
<name>F7T9F6_9BURK</name>
<comment type="subcellular location">
    <subcellularLocation>
        <location evidence="1">Virion</location>
    </subcellularLocation>
</comment>
<organism evidence="4 5">
    <name type="scientific">Achromobacter insuavis AXX-A</name>
    <dbReference type="NCBI Taxonomy" id="1003200"/>
    <lineage>
        <taxon>Bacteria</taxon>
        <taxon>Pseudomonadati</taxon>
        <taxon>Pseudomonadota</taxon>
        <taxon>Betaproteobacteria</taxon>
        <taxon>Burkholderiales</taxon>
        <taxon>Alcaligenaceae</taxon>
        <taxon>Achromobacter</taxon>
    </lineage>
</organism>
<protein>
    <submittedName>
        <fullName evidence="4">Bbp21</fullName>
    </submittedName>
</protein>
<dbReference type="HOGENOM" id="CLU_035407_0_0_4"/>
<dbReference type="EMBL" id="AFRQ01000133">
    <property type="protein sequence ID" value="EGP43116.1"/>
    <property type="molecule type" value="Genomic_DNA"/>
</dbReference>
<evidence type="ECO:0000313" key="4">
    <source>
        <dbReference type="EMBL" id="EGP43116.1"/>
    </source>
</evidence>
<dbReference type="PATRIC" id="fig|1003200.3.peg.5533"/>
<dbReference type="OrthoDB" id="1666403at2"/>
<evidence type="ECO:0000256" key="1">
    <source>
        <dbReference type="ARBA" id="ARBA00004328"/>
    </source>
</evidence>
<keyword evidence="3" id="KW-0231">Viral genome packaging</keyword>
<dbReference type="InterPro" id="IPR020991">
    <property type="entry name" value="Connector_podovirus"/>
</dbReference>
<dbReference type="Pfam" id="PF12236">
    <property type="entry name" value="Head-tail_con"/>
    <property type="match status" value="1"/>
</dbReference>
<dbReference type="eggNOG" id="ENOG502Z7XJ">
    <property type="taxonomic scope" value="Bacteria"/>
</dbReference>
<accession>F7T9F6</accession>
<reference evidence="4 5" key="1">
    <citation type="submission" date="2011-06" db="EMBL/GenBank/DDBJ databases">
        <authorList>
            <person name="Bador J."/>
            <person name="Amoureux L."/>
            <person name="Neuwirth C."/>
        </authorList>
    </citation>
    <scope>NUCLEOTIDE SEQUENCE [LARGE SCALE GENOMIC DNA]</scope>
    <source>
        <strain evidence="4 5">AXX-A</strain>
    </source>
</reference>
<comment type="caution">
    <text evidence="4">The sequence shown here is derived from an EMBL/GenBank/DDBJ whole genome shotgun (WGS) entry which is preliminary data.</text>
</comment>
<evidence type="ECO:0000256" key="3">
    <source>
        <dbReference type="ARBA" id="ARBA00023219"/>
    </source>
</evidence>
<dbReference type="RefSeq" id="WP_006395590.1">
    <property type="nucleotide sequence ID" value="NZ_GL982453.1"/>
</dbReference>
<dbReference type="Proteomes" id="UP000004853">
    <property type="component" value="Unassembled WGS sequence"/>
</dbReference>
<gene>
    <name evidence="4" type="ORF">AXXA_28010</name>
</gene>
<proteinExistence type="predicted"/>
<dbReference type="AlphaFoldDB" id="F7T9F6"/>
<evidence type="ECO:0000313" key="5">
    <source>
        <dbReference type="Proteomes" id="UP000004853"/>
    </source>
</evidence>
<sequence length="561" mass="62418">MAQPTPQNVARDKYLTRYSALQTERSSWDGFWRELTDFILPYSGRFFTSDRNRGTRRFNNIYDPTGTLSANTLSAGLMAGMTSPARPWFRLATPDPALMQYHSVKVWLSDVTKLMLDVFARSNTYNSLQSMYQDLGVFGTAVSFVHPDFNDVIHHSPLPVGEFYLATNDRGNVDTLYREFDMTVAQLVKQFGIENVSPTVKSLYQNGTLDSWITVVQCVEPNVDRDPKLRDARNMPFTSVYFEYGKSPEQYLRRSGFEEFPALAPRWQVWGGDVYGVGPGGLALGSVKGLQHRQLRLAEGLDYTTKPPVQAPTSLKNHDIDMLPGGVTFVDAANPNAAIRPSWQVQLDLAGMQANIQDTREILRSTFYADLFLMLSNVDVRMTATEVAERHEEKLLMLGPVLQRLHNEMLDPMVEMTFHRLAAAGALPPPPAELEGVDLNIEFVSMLAQAQRAIGVNSTDRYVMTLGQVAAVKPEVLDRLDADALADSYADQLGVDPRLVVPLDQAVLVRQQRAQQQAMMQAAATAEQAATAAQRLGAVNTGERNAASDLINQFQGYSIPQ</sequence>